<dbReference type="VEuPathDB" id="AmoebaDB:EIN_032870"/>
<dbReference type="SMART" id="SM00577">
    <property type="entry name" value="CPDc"/>
    <property type="match status" value="1"/>
</dbReference>
<keyword evidence="1" id="KW-0811">Translocation</keyword>
<keyword evidence="1" id="KW-0813">Transport</keyword>
<dbReference type="Gene3D" id="3.40.50.1000">
    <property type="entry name" value="HAD superfamily/HAD-like"/>
    <property type="match status" value="1"/>
</dbReference>
<evidence type="ECO:0000259" key="2">
    <source>
        <dbReference type="PROSITE" id="PS50969"/>
    </source>
</evidence>
<keyword evidence="1" id="KW-0653">Protein transport</keyword>
<keyword evidence="4" id="KW-1185">Reference proteome</keyword>
<evidence type="ECO:0000313" key="4">
    <source>
        <dbReference type="Proteomes" id="UP000014680"/>
    </source>
</evidence>
<dbReference type="Pfam" id="PF03031">
    <property type="entry name" value="NIF"/>
    <property type="match status" value="1"/>
</dbReference>
<comment type="subcellular location">
    <subcellularLocation>
        <location evidence="1">Mitochondrion inner membrane</location>
        <topology evidence="1">Single-pass membrane protein</topology>
    </subcellularLocation>
</comment>
<comment type="subunit">
    <text evidence="1">Component of the TIM23 complex.</text>
</comment>
<dbReference type="GeneID" id="14885498"/>
<reference evidence="3 4" key="1">
    <citation type="submission" date="2012-10" db="EMBL/GenBank/DDBJ databases">
        <authorList>
            <person name="Zafar N."/>
            <person name="Inman J."/>
            <person name="Hall N."/>
            <person name="Lorenzi H."/>
            <person name="Caler E."/>
        </authorList>
    </citation>
    <scope>NUCLEOTIDE SEQUENCE [LARGE SCALE GENOMIC DNA]</scope>
    <source>
        <strain evidence="3 4">IP1</strain>
    </source>
</reference>
<keyword evidence="1" id="KW-0496">Mitochondrion</keyword>
<dbReference type="InterPro" id="IPR036412">
    <property type="entry name" value="HAD-like_sf"/>
</dbReference>
<comment type="function">
    <text evidence="1">Essential component of the TIM23 complex, a complex that mediates the translocation of transit peptide-containing proteins across the mitochondrial inner membrane.</text>
</comment>
<proteinExistence type="inferred from homology"/>
<comment type="similarity">
    <text evidence="1">Belongs to the TIM50 family.</text>
</comment>
<dbReference type="EMBL" id="KB206969">
    <property type="protein sequence ID" value="ELP86476.1"/>
    <property type="molecule type" value="Genomic_DNA"/>
</dbReference>
<dbReference type="PANTHER" id="PTHR12210">
    <property type="entry name" value="DULLARD PROTEIN PHOSPHATASE"/>
    <property type="match status" value="1"/>
</dbReference>
<organism evidence="3 4">
    <name type="scientific">Entamoeba invadens IP1</name>
    <dbReference type="NCBI Taxonomy" id="370355"/>
    <lineage>
        <taxon>Eukaryota</taxon>
        <taxon>Amoebozoa</taxon>
        <taxon>Evosea</taxon>
        <taxon>Archamoebae</taxon>
        <taxon>Mastigamoebida</taxon>
        <taxon>Entamoebidae</taxon>
        <taxon>Entamoeba</taxon>
    </lineage>
</organism>
<evidence type="ECO:0000313" key="3">
    <source>
        <dbReference type="EMBL" id="ELP86476.1"/>
    </source>
</evidence>
<dbReference type="InterPro" id="IPR004274">
    <property type="entry name" value="FCP1_dom"/>
</dbReference>
<dbReference type="GO" id="GO:0005744">
    <property type="term" value="C:TIM23 mitochondrial import inner membrane translocase complex"/>
    <property type="evidence" value="ECO:0007669"/>
    <property type="project" value="UniProtKB-UniRule"/>
</dbReference>
<keyword evidence="1" id="KW-0809">Transit peptide</keyword>
<dbReference type="PROSITE" id="PS50969">
    <property type="entry name" value="FCP1"/>
    <property type="match status" value="1"/>
</dbReference>
<evidence type="ECO:0000256" key="1">
    <source>
        <dbReference type="RuleBase" id="RU365079"/>
    </source>
</evidence>
<dbReference type="KEGG" id="eiv:EIN_032870"/>
<accession>A0A0A1U463</accession>
<dbReference type="OMA" id="MDLIPFF"/>
<dbReference type="InterPro" id="IPR023214">
    <property type="entry name" value="HAD_sf"/>
</dbReference>
<dbReference type="SUPFAM" id="SSF56784">
    <property type="entry name" value="HAD-like"/>
    <property type="match status" value="1"/>
</dbReference>
<dbReference type="CDD" id="cd07521">
    <property type="entry name" value="HAD_FCP1-like"/>
    <property type="match status" value="1"/>
</dbReference>
<dbReference type="Proteomes" id="UP000014680">
    <property type="component" value="Unassembled WGS sequence"/>
</dbReference>
<protein>
    <recommendedName>
        <fullName evidence="1">Mitochondrial import inner membrane translocase subunit TIM50</fullName>
    </recommendedName>
</protein>
<dbReference type="InterPro" id="IPR050365">
    <property type="entry name" value="TIM50"/>
</dbReference>
<feature type="domain" description="FCP1 homology" evidence="2">
    <location>
        <begin position="42"/>
        <end position="202"/>
    </location>
</feature>
<dbReference type="GO" id="GO:0015031">
    <property type="term" value="P:protein transport"/>
    <property type="evidence" value="ECO:0007669"/>
    <property type="project" value="UniProtKB-KW"/>
</dbReference>
<sequence>MSAVVRKLTRSPTVNHLGGGSDAFVFKIDYTPKLTETLLPPKDDERLTVIFDLDETLIHTHSLLPEDSKHSRETCKVVVQNKEYTTSIRPGAIQFLRQLSKTCEVVLFTASKQVYADQIIDYMEKDGKIFEHKLYQQSCKNKFGRVYKDATKLGRDIKNVVIFDDCELVWTMTQDKLVVCKRYEGGQDDNEIDNMQKHLDKVINERLTTSCFF</sequence>
<gene>
    <name evidence="3" type="ORF">EIN_032870</name>
</gene>
<name>A0A0A1U463_ENTIV</name>
<dbReference type="OrthoDB" id="28569at2759"/>
<dbReference type="AlphaFoldDB" id="A0A0A1U463"/>
<dbReference type="RefSeq" id="XP_004185822.1">
    <property type="nucleotide sequence ID" value="XM_004185774.1"/>
</dbReference>